<sequence>MEHNNKPVYAEEDEDLTERILYHLSHPPAPSPVRYTCINQHKPPHSILVHSIAKAYFQNHGTWIRGPYALEIGCHHTIKYMFRRLFKREREDKVKLVEIQGSGESVATILQDGLETTVEFLEHRPMPVLVTFILGDKYDSPPANEVRRRLSPNSNNVRLPPADEVRRLSPKLE</sequence>
<feature type="compositionally biased region" description="Basic and acidic residues" evidence="1">
    <location>
        <begin position="161"/>
        <end position="173"/>
    </location>
</feature>
<gene>
    <name evidence="2" type="ORF">POCULU_LOCUS6050</name>
</gene>
<reference evidence="2" key="1">
    <citation type="submission" date="2021-06" db="EMBL/GenBank/DDBJ databases">
        <authorList>
            <person name="Kallberg Y."/>
            <person name="Tangrot J."/>
            <person name="Rosling A."/>
        </authorList>
    </citation>
    <scope>NUCLEOTIDE SEQUENCE</scope>
    <source>
        <strain evidence="2">IA702</strain>
    </source>
</reference>
<proteinExistence type="predicted"/>
<evidence type="ECO:0000313" key="2">
    <source>
        <dbReference type="EMBL" id="CAG8572121.1"/>
    </source>
</evidence>
<feature type="region of interest" description="Disordered" evidence="1">
    <location>
        <begin position="144"/>
        <end position="173"/>
    </location>
</feature>
<organism evidence="2 3">
    <name type="scientific">Paraglomus occultum</name>
    <dbReference type="NCBI Taxonomy" id="144539"/>
    <lineage>
        <taxon>Eukaryota</taxon>
        <taxon>Fungi</taxon>
        <taxon>Fungi incertae sedis</taxon>
        <taxon>Mucoromycota</taxon>
        <taxon>Glomeromycotina</taxon>
        <taxon>Glomeromycetes</taxon>
        <taxon>Paraglomerales</taxon>
        <taxon>Paraglomeraceae</taxon>
        <taxon>Paraglomus</taxon>
    </lineage>
</organism>
<protein>
    <submittedName>
        <fullName evidence="2">4569_t:CDS:1</fullName>
    </submittedName>
</protein>
<accession>A0A9N9BKN7</accession>
<comment type="caution">
    <text evidence="2">The sequence shown here is derived from an EMBL/GenBank/DDBJ whole genome shotgun (WGS) entry which is preliminary data.</text>
</comment>
<keyword evidence="3" id="KW-1185">Reference proteome</keyword>
<dbReference type="AlphaFoldDB" id="A0A9N9BKN7"/>
<evidence type="ECO:0000313" key="3">
    <source>
        <dbReference type="Proteomes" id="UP000789572"/>
    </source>
</evidence>
<dbReference type="EMBL" id="CAJVPJ010001035">
    <property type="protein sequence ID" value="CAG8572121.1"/>
    <property type="molecule type" value="Genomic_DNA"/>
</dbReference>
<name>A0A9N9BKN7_9GLOM</name>
<evidence type="ECO:0000256" key="1">
    <source>
        <dbReference type="SAM" id="MobiDB-lite"/>
    </source>
</evidence>
<dbReference type="Proteomes" id="UP000789572">
    <property type="component" value="Unassembled WGS sequence"/>
</dbReference>